<keyword evidence="5 7" id="KW-1133">Transmembrane helix</keyword>
<evidence type="ECO:0000313" key="8">
    <source>
        <dbReference type="EMBL" id="WEL19540.1"/>
    </source>
</evidence>
<evidence type="ECO:0000256" key="5">
    <source>
        <dbReference type="ARBA" id="ARBA00022989"/>
    </source>
</evidence>
<name>A0ABY8CGD4_9ARCH</name>
<comment type="subcellular location">
    <subcellularLocation>
        <location evidence="1">Cell membrane</location>
        <topology evidence="1">Multi-pass membrane protein</topology>
    </subcellularLocation>
</comment>
<dbReference type="PANTHER" id="PTHR34702:SF1">
    <property type="entry name" value="NA(+)_H(+) ANTIPORTER SUBUNIT F"/>
    <property type="match status" value="1"/>
</dbReference>
<protein>
    <submittedName>
        <fullName evidence="8">Multicomponent Na:H antiporter subunit F</fullName>
    </submittedName>
</protein>
<evidence type="ECO:0000256" key="3">
    <source>
        <dbReference type="ARBA" id="ARBA00022475"/>
    </source>
</evidence>
<dbReference type="RefSeq" id="WP_347722410.1">
    <property type="nucleotide sequence ID" value="NZ_CP104395.1"/>
</dbReference>
<evidence type="ECO:0000256" key="6">
    <source>
        <dbReference type="ARBA" id="ARBA00023136"/>
    </source>
</evidence>
<dbReference type="PANTHER" id="PTHR34702">
    <property type="entry name" value="NA(+)/H(+) ANTIPORTER SUBUNIT F1"/>
    <property type="match status" value="1"/>
</dbReference>
<feature type="transmembrane region" description="Helical" evidence="7">
    <location>
        <begin position="31"/>
        <end position="50"/>
    </location>
</feature>
<keyword evidence="3" id="KW-1003">Cell membrane</keyword>
<evidence type="ECO:0000256" key="4">
    <source>
        <dbReference type="ARBA" id="ARBA00022692"/>
    </source>
</evidence>
<dbReference type="Pfam" id="PF04066">
    <property type="entry name" value="MrpF_PhaF"/>
    <property type="match status" value="1"/>
</dbReference>
<reference evidence="8 9" key="1">
    <citation type="submission" date="2022-09" db="EMBL/GenBank/DDBJ databases">
        <title>Xylan utilization by haloarchaea-nanohaloarchaea associations.</title>
        <authorList>
            <person name="Yakimov M."/>
        </authorList>
    </citation>
    <scope>NUCLEOTIDE SEQUENCE [LARGE SCALE GENOMIC DNA]</scope>
    <source>
        <strain evidence="8 9">SVXNc</strain>
    </source>
</reference>
<gene>
    <name evidence="8" type="primary">mnhF</name>
    <name evidence="8" type="ORF">SVXNc_0522</name>
</gene>
<dbReference type="EMBL" id="CP104395">
    <property type="protein sequence ID" value="WEL19540.1"/>
    <property type="molecule type" value="Genomic_DNA"/>
</dbReference>
<dbReference type="GeneID" id="98290573"/>
<evidence type="ECO:0000256" key="1">
    <source>
        <dbReference type="ARBA" id="ARBA00004651"/>
    </source>
</evidence>
<keyword evidence="2" id="KW-0813">Transport</keyword>
<feature type="transmembrane region" description="Helical" evidence="7">
    <location>
        <begin position="6"/>
        <end position="22"/>
    </location>
</feature>
<keyword evidence="4 7" id="KW-0812">Transmembrane</keyword>
<dbReference type="Proteomes" id="UP001218034">
    <property type="component" value="Chromosome"/>
</dbReference>
<dbReference type="InterPro" id="IPR007208">
    <property type="entry name" value="MrpF/PhaF-like"/>
</dbReference>
<feature type="transmembrane region" description="Helical" evidence="7">
    <location>
        <begin position="56"/>
        <end position="79"/>
    </location>
</feature>
<proteinExistence type="predicted"/>
<keyword evidence="6 7" id="KW-0472">Membrane</keyword>
<evidence type="ECO:0000313" key="9">
    <source>
        <dbReference type="Proteomes" id="UP001218034"/>
    </source>
</evidence>
<accession>A0ABY8CGD4</accession>
<keyword evidence="9" id="KW-1185">Reference proteome</keyword>
<sequence>MIIETALTVTAALTLLCSYRVIKGPSVADRAVALDTIGTNIVALALIYSVVTHQKYFVNVSLMLAITGFIATVASSMYLKEGDIIR</sequence>
<evidence type="ECO:0000256" key="2">
    <source>
        <dbReference type="ARBA" id="ARBA00022448"/>
    </source>
</evidence>
<organism evidence="8 9">
    <name type="scientific">Candidatus Nanohalococcus occultus</name>
    <dbReference type="NCBI Taxonomy" id="2978047"/>
    <lineage>
        <taxon>Archaea</taxon>
        <taxon>Candidatus Nanohalarchaeota</taxon>
        <taxon>Candidatus Nanohalarchaeota incertae sedis</taxon>
        <taxon>Candidatus Nanohalococcus</taxon>
    </lineage>
</organism>
<evidence type="ECO:0000256" key="7">
    <source>
        <dbReference type="SAM" id="Phobius"/>
    </source>
</evidence>